<gene>
    <name evidence="1" type="ORF">CURHAP_LOCUS32791</name>
</gene>
<evidence type="ECO:0000313" key="1">
    <source>
        <dbReference type="EMBL" id="CAB4280062.1"/>
    </source>
</evidence>
<accession>A0A6J5UVK4</accession>
<organism evidence="1 2">
    <name type="scientific">Prunus armeniaca</name>
    <name type="common">Apricot</name>
    <name type="synonym">Armeniaca vulgaris</name>
    <dbReference type="NCBI Taxonomy" id="36596"/>
    <lineage>
        <taxon>Eukaryota</taxon>
        <taxon>Viridiplantae</taxon>
        <taxon>Streptophyta</taxon>
        <taxon>Embryophyta</taxon>
        <taxon>Tracheophyta</taxon>
        <taxon>Spermatophyta</taxon>
        <taxon>Magnoliopsida</taxon>
        <taxon>eudicotyledons</taxon>
        <taxon>Gunneridae</taxon>
        <taxon>Pentapetalae</taxon>
        <taxon>rosids</taxon>
        <taxon>fabids</taxon>
        <taxon>Rosales</taxon>
        <taxon>Rosaceae</taxon>
        <taxon>Amygdaloideae</taxon>
        <taxon>Amygdaleae</taxon>
        <taxon>Prunus</taxon>
    </lineage>
</organism>
<dbReference type="Proteomes" id="UP000507222">
    <property type="component" value="Unassembled WGS sequence"/>
</dbReference>
<dbReference type="AlphaFoldDB" id="A0A6J5UVK4"/>
<proteinExistence type="predicted"/>
<dbReference type="EMBL" id="CAEKDK010000005">
    <property type="protein sequence ID" value="CAB4280062.1"/>
    <property type="molecule type" value="Genomic_DNA"/>
</dbReference>
<protein>
    <submittedName>
        <fullName evidence="1">Uncharacterized protein</fullName>
    </submittedName>
</protein>
<name>A0A6J5UVK4_PRUAR</name>
<reference evidence="1 2" key="1">
    <citation type="submission" date="2020-05" db="EMBL/GenBank/DDBJ databases">
        <authorList>
            <person name="Campoy J."/>
            <person name="Schneeberger K."/>
            <person name="Spophaly S."/>
        </authorList>
    </citation>
    <scope>NUCLEOTIDE SEQUENCE [LARGE SCALE GENOMIC DNA]</scope>
    <source>
        <strain evidence="1">PruArmRojPasFocal</strain>
    </source>
</reference>
<sequence length="109" mass="12118">MSGISIGFVSGSEEFRAGPVKEGSKQYGIGFNERKLRGHFDRENQFEQGQTIGEVDCTTSSGRGRVAGKTYKEAVESEYGLERTVTENFTSIGKSNWSWVVICERQVLN</sequence>
<evidence type="ECO:0000313" key="2">
    <source>
        <dbReference type="Proteomes" id="UP000507222"/>
    </source>
</evidence>